<dbReference type="GO" id="GO:0032259">
    <property type="term" value="P:methylation"/>
    <property type="evidence" value="ECO:0007669"/>
    <property type="project" value="UniProtKB-KW"/>
</dbReference>
<dbReference type="PANTHER" id="PTHR45036:SF6">
    <property type="entry name" value="THIOL S-METHYLTRANSFERASE TMT1B"/>
    <property type="match status" value="1"/>
</dbReference>
<sequence>MTPKQKPCHLFRYEFLILNGLRKSLGRAVERELRFRHGLTLLDLGSQNPEYLHLFQGKAGQMVRLDIVKSTGIDVLGYGEQLPLKDQSMDVILCTQVLEHVRQPFEVVKEMHRVLKKGGMVFLTTHGNWRIHNEPEDNWRFTPDGFRELFKDYGTMRIENQVGTLASLIQWFNIYVKWIPRPGFLSQTLWHLFKAPFYVLPNVLGLLLDQPRQQSFCVNYLVTARK</sequence>
<dbReference type="InterPro" id="IPR029063">
    <property type="entry name" value="SAM-dependent_MTases_sf"/>
</dbReference>
<dbReference type="Proteomes" id="UP000678237">
    <property type="component" value="Unassembled WGS sequence"/>
</dbReference>
<protein>
    <submittedName>
        <fullName evidence="2">Methyltransferase domain-containing protein</fullName>
    </submittedName>
</protein>
<reference evidence="3" key="3">
    <citation type="submission" date="2021-05" db="EMBL/GenBank/DDBJ databases">
        <title>Protein family content uncovers lineage relationships and bacterial pathway maintenance mechanisms in DPANN archaea.</title>
        <authorList>
            <person name="Castelle C.J."/>
            <person name="Meheust R."/>
            <person name="Jaffe A.L."/>
            <person name="Seitz K."/>
            <person name="Gong X."/>
            <person name="Baker B.J."/>
            <person name="Banfield J.F."/>
        </authorList>
    </citation>
    <scope>NUCLEOTIDE SEQUENCE</scope>
    <source>
        <strain evidence="3">RIFCSPLOWO2_01_FULL_58_19</strain>
    </source>
</reference>
<dbReference type="GO" id="GO:0008757">
    <property type="term" value="F:S-adenosylmethionine-dependent methyltransferase activity"/>
    <property type="evidence" value="ECO:0007669"/>
    <property type="project" value="InterPro"/>
</dbReference>
<dbReference type="EMBL" id="DUGH01000061">
    <property type="protein sequence ID" value="HIH16250.1"/>
    <property type="molecule type" value="Genomic_DNA"/>
</dbReference>
<accession>A0A7J4JGJ6</accession>
<dbReference type="Proteomes" id="UP000564964">
    <property type="component" value="Unassembled WGS sequence"/>
</dbReference>
<dbReference type="SUPFAM" id="SSF53335">
    <property type="entry name" value="S-adenosyl-L-methionine-dependent methyltransferases"/>
    <property type="match status" value="1"/>
</dbReference>
<evidence type="ECO:0000313" key="4">
    <source>
        <dbReference type="Proteomes" id="UP000564964"/>
    </source>
</evidence>
<dbReference type="Gene3D" id="3.40.50.150">
    <property type="entry name" value="Vaccinia Virus protein VP39"/>
    <property type="match status" value="1"/>
</dbReference>
<dbReference type="EMBL" id="JAGVWE010000002">
    <property type="protein sequence ID" value="MBS3062736.1"/>
    <property type="molecule type" value="Genomic_DNA"/>
</dbReference>
<evidence type="ECO:0000313" key="3">
    <source>
        <dbReference type="EMBL" id="MBS3062736.1"/>
    </source>
</evidence>
<dbReference type="InterPro" id="IPR013216">
    <property type="entry name" value="Methyltransf_11"/>
</dbReference>
<dbReference type="PANTHER" id="PTHR45036">
    <property type="entry name" value="METHYLTRANSFERASE LIKE 7B"/>
    <property type="match status" value="1"/>
</dbReference>
<reference evidence="3" key="2">
    <citation type="submission" date="2021-03" db="EMBL/GenBank/DDBJ databases">
        <authorList>
            <person name="Jaffe A."/>
        </authorList>
    </citation>
    <scope>NUCLEOTIDE SEQUENCE</scope>
    <source>
        <strain evidence="3">RIFCSPLOWO2_01_FULL_58_19</strain>
    </source>
</reference>
<feature type="domain" description="Methyltransferase type 11" evidence="1">
    <location>
        <begin position="75"/>
        <end position="122"/>
    </location>
</feature>
<evidence type="ECO:0000313" key="2">
    <source>
        <dbReference type="EMBL" id="HIH16250.1"/>
    </source>
</evidence>
<evidence type="ECO:0000259" key="1">
    <source>
        <dbReference type="Pfam" id="PF08241"/>
    </source>
</evidence>
<reference evidence="2" key="1">
    <citation type="journal article" date="2020" name="bioRxiv">
        <title>A rank-normalized archaeal taxonomy based on genome phylogeny resolves widespread incomplete and uneven classifications.</title>
        <authorList>
            <person name="Rinke C."/>
            <person name="Chuvochina M."/>
            <person name="Mussig A.J."/>
            <person name="Chaumeil P.-A."/>
            <person name="Waite D.W."/>
            <person name="Whitman W.B."/>
            <person name="Parks D.H."/>
            <person name="Hugenholtz P."/>
        </authorList>
    </citation>
    <scope>NUCLEOTIDE SEQUENCE</scope>
    <source>
        <strain evidence="2">UBA10219</strain>
    </source>
</reference>
<gene>
    <name evidence="2" type="ORF">HA252_02490</name>
    <name evidence="3" type="ORF">J4203_02600</name>
</gene>
<comment type="caution">
    <text evidence="2">The sequence shown here is derived from an EMBL/GenBank/DDBJ whole genome shotgun (WGS) entry which is preliminary data.</text>
</comment>
<organism evidence="2 4">
    <name type="scientific">Candidatus Iainarchaeum sp</name>
    <dbReference type="NCBI Taxonomy" id="3101447"/>
    <lineage>
        <taxon>Archaea</taxon>
        <taxon>Candidatus Iainarchaeota</taxon>
        <taxon>Candidatus Iainarchaeia</taxon>
        <taxon>Candidatus Iainarchaeales</taxon>
        <taxon>Candidatus Iainarchaeaceae</taxon>
        <taxon>Candidatus Iainarchaeum</taxon>
    </lineage>
</organism>
<dbReference type="InterPro" id="IPR052356">
    <property type="entry name" value="Thiol_S-MT"/>
</dbReference>
<dbReference type="Pfam" id="PF08241">
    <property type="entry name" value="Methyltransf_11"/>
    <property type="match status" value="1"/>
</dbReference>
<proteinExistence type="predicted"/>
<dbReference type="CDD" id="cd02440">
    <property type="entry name" value="AdoMet_MTases"/>
    <property type="match status" value="1"/>
</dbReference>
<keyword evidence="2" id="KW-0808">Transferase</keyword>
<name>A0A7J4JGJ6_9ARCH</name>
<dbReference type="AlphaFoldDB" id="A0A7J4JGJ6"/>
<keyword evidence="2" id="KW-0489">Methyltransferase</keyword>